<evidence type="ECO:0000259" key="3">
    <source>
        <dbReference type="PROSITE" id="PS50075"/>
    </source>
</evidence>
<accession>A0A5J6MXK8</accession>
<evidence type="ECO:0000313" key="4">
    <source>
        <dbReference type="EMBL" id="QEX22418.1"/>
    </source>
</evidence>
<dbReference type="GO" id="GO:0000036">
    <property type="term" value="F:acyl carrier activity"/>
    <property type="evidence" value="ECO:0007669"/>
    <property type="project" value="TreeGrafter"/>
</dbReference>
<keyword evidence="1" id="KW-0596">Phosphopantetheine</keyword>
<sequence>MGLMEREDVAVFEQVVALLEPFRKAEGAITRETDISQDLKLDSLAVMDLMMELEETFDVTIPLNLVAEIRTVGDLAEAIRRR</sequence>
<name>A0A5J6MXK8_9PROT</name>
<dbReference type="KEGG" id="hadh:FRZ61_23480"/>
<organism evidence="4 5">
    <name type="scientific">Hypericibacter adhaerens</name>
    <dbReference type="NCBI Taxonomy" id="2602016"/>
    <lineage>
        <taxon>Bacteria</taxon>
        <taxon>Pseudomonadati</taxon>
        <taxon>Pseudomonadota</taxon>
        <taxon>Alphaproteobacteria</taxon>
        <taxon>Rhodospirillales</taxon>
        <taxon>Dongiaceae</taxon>
        <taxon>Hypericibacter</taxon>
    </lineage>
</organism>
<dbReference type="Proteomes" id="UP000325797">
    <property type="component" value="Chromosome"/>
</dbReference>
<dbReference type="InterPro" id="IPR009081">
    <property type="entry name" value="PP-bd_ACP"/>
</dbReference>
<gene>
    <name evidence="4" type="ORF">FRZ61_23480</name>
</gene>
<dbReference type="PANTHER" id="PTHR20863:SF76">
    <property type="entry name" value="CARRIER DOMAIN-CONTAINING PROTEIN"/>
    <property type="match status" value="1"/>
</dbReference>
<dbReference type="Pfam" id="PF00550">
    <property type="entry name" value="PP-binding"/>
    <property type="match status" value="1"/>
</dbReference>
<dbReference type="SUPFAM" id="SSF47336">
    <property type="entry name" value="ACP-like"/>
    <property type="match status" value="1"/>
</dbReference>
<evidence type="ECO:0000256" key="2">
    <source>
        <dbReference type="ARBA" id="ARBA00022553"/>
    </source>
</evidence>
<keyword evidence="5" id="KW-1185">Reference proteome</keyword>
<dbReference type="PANTHER" id="PTHR20863">
    <property type="entry name" value="ACYL CARRIER PROTEIN"/>
    <property type="match status" value="1"/>
</dbReference>
<dbReference type="PROSITE" id="PS50075">
    <property type="entry name" value="CARRIER"/>
    <property type="match status" value="1"/>
</dbReference>
<evidence type="ECO:0000313" key="5">
    <source>
        <dbReference type="Proteomes" id="UP000325797"/>
    </source>
</evidence>
<dbReference type="AlphaFoldDB" id="A0A5J6MXK8"/>
<dbReference type="GO" id="GO:0000035">
    <property type="term" value="F:acyl binding"/>
    <property type="evidence" value="ECO:0007669"/>
    <property type="project" value="TreeGrafter"/>
</dbReference>
<reference evidence="4 5" key="1">
    <citation type="submission" date="2019-08" db="EMBL/GenBank/DDBJ databases">
        <title>Hyperibacter terrae gen. nov., sp. nov. and Hyperibacter viscosus sp. nov., two new members in the family Rhodospirillaceae isolated from the rhizosphere of Hypericum perforatum.</title>
        <authorList>
            <person name="Noviana Z."/>
        </authorList>
    </citation>
    <scope>NUCLEOTIDE SEQUENCE [LARGE SCALE GENOMIC DNA]</scope>
    <source>
        <strain evidence="4 5">R5959</strain>
    </source>
</reference>
<keyword evidence="2" id="KW-0597">Phosphoprotein</keyword>
<proteinExistence type="predicted"/>
<dbReference type="RefSeq" id="WP_225309218.1">
    <property type="nucleotide sequence ID" value="NZ_CP042582.1"/>
</dbReference>
<feature type="domain" description="Carrier" evidence="3">
    <location>
        <begin position="6"/>
        <end position="82"/>
    </location>
</feature>
<dbReference type="Gene3D" id="1.10.1200.10">
    <property type="entry name" value="ACP-like"/>
    <property type="match status" value="1"/>
</dbReference>
<dbReference type="EMBL" id="CP042582">
    <property type="protein sequence ID" value="QEX22418.1"/>
    <property type="molecule type" value="Genomic_DNA"/>
</dbReference>
<evidence type="ECO:0000256" key="1">
    <source>
        <dbReference type="ARBA" id="ARBA00022450"/>
    </source>
</evidence>
<dbReference type="InterPro" id="IPR036736">
    <property type="entry name" value="ACP-like_sf"/>
</dbReference>
<protein>
    <recommendedName>
        <fullName evidence="3">Carrier domain-containing protein</fullName>
    </recommendedName>
</protein>
<dbReference type="InterPro" id="IPR003231">
    <property type="entry name" value="ACP"/>
</dbReference>